<evidence type="ECO:0000256" key="2">
    <source>
        <dbReference type="ARBA" id="ARBA00004236"/>
    </source>
</evidence>
<dbReference type="SMART" id="SM00065">
    <property type="entry name" value="GAF"/>
    <property type="match status" value="1"/>
</dbReference>
<dbReference type="Gene3D" id="3.30.450.20">
    <property type="entry name" value="PAS domain"/>
    <property type="match status" value="2"/>
</dbReference>
<dbReference type="InterPro" id="IPR035965">
    <property type="entry name" value="PAS-like_dom_sf"/>
</dbReference>
<dbReference type="InterPro" id="IPR000014">
    <property type="entry name" value="PAS"/>
</dbReference>
<dbReference type="Pfam" id="PF13188">
    <property type="entry name" value="PAS_8"/>
    <property type="match status" value="1"/>
</dbReference>
<comment type="catalytic activity">
    <reaction evidence="1">
        <text>ATP + protein L-histidine = ADP + protein N-phospho-L-histidine.</text>
        <dbReference type="EC" id="2.7.13.3"/>
    </reaction>
</comment>
<feature type="domain" description="Histidine kinase" evidence="8">
    <location>
        <begin position="408"/>
        <end position="625"/>
    </location>
</feature>
<dbReference type="InterPro" id="IPR036097">
    <property type="entry name" value="HisK_dim/P_sf"/>
</dbReference>
<dbReference type="OrthoDB" id="9757990at2"/>
<feature type="domain" description="PAS" evidence="9">
    <location>
        <begin position="304"/>
        <end position="348"/>
    </location>
</feature>
<dbReference type="SUPFAM" id="SSF55874">
    <property type="entry name" value="ATPase domain of HSP90 chaperone/DNA topoisomerase II/histidine kinase"/>
    <property type="match status" value="1"/>
</dbReference>
<proteinExistence type="predicted"/>
<evidence type="ECO:0000256" key="6">
    <source>
        <dbReference type="ARBA" id="ARBA00022777"/>
    </source>
</evidence>
<comment type="subcellular location">
    <subcellularLocation>
        <location evidence="2">Cell membrane</location>
    </subcellularLocation>
</comment>
<name>A0A239P840_9ACTN</name>
<dbReference type="InterPro" id="IPR005467">
    <property type="entry name" value="His_kinase_dom"/>
</dbReference>
<keyword evidence="7" id="KW-0902">Two-component regulatory system</keyword>
<keyword evidence="5" id="KW-0808">Transferase</keyword>
<evidence type="ECO:0000259" key="9">
    <source>
        <dbReference type="PROSITE" id="PS50112"/>
    </source>
</evidence>
<protein>
    <recommendedName>
        <fullName evidence="3">histidine kinase</fullName>
        <ecNumber evidence="3">2.7.13.3</ecNumber>
    </recommendedName>
</protein>
<dbReference type="Proteomes" id="UP000198282">
    <property type="component" value="Unassembled WGS sequence"/>
</dbReference>
<dbReference type="Pfam" id="PF02518">
    <property type="entry name" value="HATPase_c"/>
    <property type="match status" value="1"/>
</dbReference>
<keyword evidence="6" id="KW-0418">Kinase</keyword>
<evidence type="ECO:0000313" key="11">
    <source>
        <dbReference type="Proteomes" id="UP000198282"/>
    </source>
</evidence>
<accession>A0A239P840</accession>
<dbReference type="InterPro" id="IPR036890">
    <property type="entry name" value="HATPase_C_sf"/>
</dbReference>
<feature type="domain" description="PAS" evidence="9">
    <location>
        <begin position="24"/>
        <end position="86"/>
    </location>
</feature>
<dbReference type="Pfam" id="PF13185">
    <property type="entry name" value="GAF_2"/>
    <property type="match status" value="1"/>
</dbReference>
<evidence type="ECO:0000256" key="3">
    <source>
        <dbReference type="ARBA" id="ARBA00012438"/>
    </source>
</evidence>
<dbReference type="InterPro" id="IPR003661">
    <property type="entry name" value="HisK_dim/P_dom"/>
</dbReference>
<dbReference type="SMART" id="SM00091">
    <property type="entry name" value="PAS"/>
    <property type="match status" value="2"/>
</dbReference>
<dbReference type="GO" id="GO:0000155">
    <property type="term" value="F:phosphorelay sensor kinase activity"/>
    <property type="evidence" value="ECO:0007669"/>
    <property type="project" value="InterPro"/>
</dbReference>
<dbReference type="RefSeq" id="WP_089213505.1">
    <property type="nucleotide sequence ID" value="NZ_FZOD01000098.1"/>
</dbReference>
<evidence type="ECO:0000259" key="8">
    <source>
        <dbReference type="PROSITE" id="PS50109"/>
    </source>
</evidence>
<dbReference type="SUPFAM" id="SSF47384">
    <property type="entry name" value="Homodimeric domain of signal transducing histidine kinase"/>
    <property type="match status" value="1"/>
</dbReference>
<dbReference type="GO" id="GO:0005886">
    <property type="term" value="C:plasma membrane"/>
    <property type="evidence" value="ECO:0007669"/>
    <property type="project" value="UniProtKB-SubCell"/>
</dbReference>
<dbReference type="Pfam" id="PF00512">
    <property type="entry name" value="HisKA"/>
    <property type="match status" value="1"/>
</dbReference>
<dbReference type="SUPFAM" id="SSF55781">
    <property type="entry name" value="GAF domain-like"/>
    <property type="match status" value="1"/>
</dbReference>
<dbReference type="SUPFAM" id="SSF55785">
    <property type="entry name" value="PYP-like sensor domain (PAS domain)"/>
    <property type="match status" value="2"/>
</dbReference>
<dbReference type="InterPro" id="IPR050736">
    <property type="entry name" value="Sensor_HK_Regulatory"/>
</dbReference>
<keyword evidence="11" id="KW-1185">Reference proteome</keyword>
<dbReference type="PROSITE" id="PS50109">
    <property type="entry name" value="HIS_KIN"/>
    <property type="match status" value="1"/>
</dbReference>
<dbReference type="CDD" id="cd00130">
    <property type="entry name" value="PAS"/>
    <property type="match status" value="2"/>
</dbReference>
<dbReference type="PROSITE" id="PS50112">
    <property type="entry name" value="PAS"/>
    <property type="match status" value="2"/>
</dbReference>
<evidence type="ECO:0000256" key="5">
    <source>
        <dbReference type="ARBA" id="ARBA00022679"/>
    </source>
</evidence>
<evidence type="ECO:0000256" key="7">
    <source>
        <dbReference type="ARBA" id="ARBA00023012"/>
    </source>
</evidence>
<dbReference type="SMART" id="SM00387">
    <property type="entry name" value="HATPase_c"/>
    <property type="match status" value="1"/>
</dbReference>
<dbReference type="EC" id="2.7.13.3" evidence="3"/>
<gene>
    <name evidence="10" type="ORF">SAMN05216276_109823</name>
</gene>
<sequence>MGYDGAGSDGGIGHVAVAGAPHAIVAGAPNAIVALDRDETVLTWNPAAERLFGWSAGEMLGRRAPVVPEELVAEHNAVLERVRTGGQVSLRTKRFHRDGSLFDVRVDTSALRSETGDLLGYVSVYHLAQDDETADDRTSRRAQLVRRLADVVADINAERELPAVLDRIAASLTELTGADAGGFVRIEGDRLRLVARHKLPESLHGSTADLRTSLVGKLLRGGRTVLLETGDQGRLDELIWSQLPGLHTIALGLAAMGGRPYGALYALFAKRKVGHLELELLELLAGHAGIAVGNAMAYQEAERQRAHERAVFDASADGIAVLDGLGRVVQWNPAATELTGFHAAEVIGWPPPFQLPDPGDKLTLQLPSGTWLDVLCAEIVETGEIVVDFRDITRSKELEEAKDLFLATTSHELRTPITVVRGFASTLDARWDSMTDAERRSAVHTIAERARSLSQLMDHLLLGSRAGAGELTLRIEGFDLGELVRAATLGLPVLPELHRIEVNVPEDLPLVSGDAFATDILLGQLLENAFKYSPDGGLIRVQAWVDGDQVVLVVDDEGVGIAQASREHVFERFVQGDSGDRRRFGGVGLGLYIVRSLARAQGGEVSAHPRPTGGTRMRLALSIANTPGPLT</sequence>
<dbReference type="Gene3D" id="1.10.287.130">
    <property type="match status" value="1"/>
</dbReference>
<dbReference type="PANTHER" id="PTHR43711:SF1">
    <property type="entry name" value="HISTIDINE KINASE 1"/>
    <property type="match status" value="1"/>
</dbReference>
<dbReference type="CDD" id="cd00082">
    <property type="entry name" value="HisKA"/>
    <property type="match status" value="1"/>
</dbReference>
<dbReference type="Pfam" id="PF00989">
    <property type="entry name" value="PAS"/>
    <property type="match status" value="1"/>
</dbReference>
<evidence type="ECO:0000256" key="1">
    <source>
        <dbReference type="ARBA" id="ARBA00000085"/>
    </source>
</evidence>
<reference evidence="10 11" key="1">
    <citation type="submission" date="2017-06" db="EMBL/GenBank/DDBJ databases">
        <authorList>
            <person name="Kim H.J."/>
            <person name="Triplett B.A."/>
        </authorList>
    </citation>
    <scope>NUCLEOTIDE SEQUENCE [LARGE SCALE GENOMIC DNA]</scope>
    <source>
        <strain evidence="10 11">CGMCC 4.2132</strain>
    </source>
</reference>
<dbReference type="InterPro" id="IPR003594">
    <property type="entry name" value="HATPase_dom"/>
</dbReference>
<dbReference type="InterPro" id="IPR029016">
    <property type="entry name" value="GAF-like_dom_sf"/>
</dbReference>
<keyword evidence="4" id="KW-0597">Phosphoprotein</keyword>
<dbReference type="InterPro" id="IPR003018">
    <property type="entry name" value="GAF"/>
</dbReference>
<organism evidence="10 11">
    <name type="scientific">Streptosporangium subroseum</name>
    <dbReference type="NCBI Taxonomy" id="106412"/>
    <lineage>
        <taxon>Bacteria</taxon>
        <taxon>Bacillati</taxon>
        <taxon>Actinomycetota</taxon>
        <taxon>Actinomycetes</taxon>
        <taxon>Streptosporangiales</taxon>
        <taxon>Streptosporangiaceae</taxon>
        <taxon>Streptosporangium</taxon>
    </lineage>
</organism>
<dbReference type="PRINTS" id="PR00344">
    <property type="entry name" value="BCTRLSENSOR"/>
</dbReference>
<dbReference type="NCBIfam" id="TIGR00229">
    <property type="entry name" value="sensory_box"/>
    <property type="match status" value="2"/>
</dbReference>
<evidence type="ECO:0000313" key="10">
    <source>
        <dbReference type="EMBL" id="SNT63207.1"/>
    </source>
</evidence>
<dbReference type="PANTHER" id="PTHR43711">
    <property type="entry name" value="TWO-COMPONENT HISTIDINE KINASE"/>
    <property type="match status" value="1"/>
</dbReference>
<dbReference type="EMBL" id="FZOD01000098">
    <property type="protein sequence ID" value="SNT63207.1"/>
    <property type="molecule type" value="Genomic_DNA"/>
</dbReference>
<dbReference type="SMART" id="SM00388">
    <property type="entry name" value="HisKA"/>
    <property type="match status" value="1"/>
</dbReference>
<evidence type="ECO:0000256" key="4">
    <source>
        <dbReference type="ARBA" id="ARBA00022553"/>
    </source>
</evidence>
<dbReference type="AlphaFoldDB" id="A0A239P840"/>
<dbReference type="InterPro" id="IPR013767">
    <property type="entry name" value="PAS_fold"/>
</dbReference>
<dbReference type="Gene3D" id="3.30.565.10">
    <property type="entry name" value="Histidine kinase-like ATPase, C-terminal domain"/>
    <property type="match status" value="1"/>
</dbReference>
<dbReference type="GO" id="GO:0006355">
    <property type="term" value="P:regulation of DNA-templated transcription"/>
    <property type="evidence" value="ECO:0007669"/>
    <property type="project" value="InterPro"/>
</dbReference>
<dbReference type="InterPro" id="IPR004358">
    <property type="entry name" value="Sig_transdc_His_kin-like_C"/>
</dbReference>
<dbReference type="Gene3D" id="3.30.450.40">
    <property type="match status" value="1"/>
</dbReference>